<keyword evidence="2" id="KW-1185">Reference proteome</keyword>
<evidence type="ECO:0008006" key="3">
    <source>
        <dbReference type="Google" id="ProtNLM"/>
    </source>
</evidence>
<dbReference type="RefSeq" id="WP_072828840.1">
    <property type="nucleotide sequence ID" value="NZ_FQXP01000003.1"/>
</dbReference>
<dbReference type="Proteomes" id="UP000184526">
    <property type="component" value="Unassembled WGS sequence"/>
</dbReference>
<sequence length="155" mass="17926">MRRKDREVLEYSKMIEIMKKCDCCRLGFNDEKGVYIVPMNFAVKENKDEIVLYFHSAAEGKKIELIKEQKYAGFEMDTKHELVEGKVACGYSFLYQSIIGSGEVSLVDNAEEKINGLQCIMEHYSNKSDWNITEAMVKKLAIIKLVVKEWACKEH</sequence>
<dbReference type="Gene3D" id="2.30.110.10">
    <property type="entry name" value="Electron Transport, Fmn-binding Protein, Chain A"/>
    <property type="match status" value="1"/>
</dbReference>
<dbReference type="PANTHER" id="PTHR34071">
    <property type="entry name" value="5-NITROIMIDAZOLE ANTIBIOTICS RESISTANCE PROTEIN, NIMA-FAMILY-RELATED PROTEIN-RELATED"/>
    <property type="match status" value="1"/>
</dbReference>
<protein>
    <recommendedName>
        <fullName evidence="3">Pyridoxamine 5'-phosphate oxidase</fullName>
    </recommendedName>
</protein>
<dbReference type="PANTHER" id="PTHR34071:SF2">
    <property type="entry name" value="FLAVIN-NUCLEOTIDE-BINDING PROTEIN"/>
    <property type="match status" value="1"/>
</dbReference>
<dbReference type="InterPro" id="IPR024747">
    <property type="entry name" value="Pyridox_Oxase-rel"/>
</dbReference>
<dbReference type="SUPFAM" id="SSF50475">
    <property type="entry name" value="FMN-binding split barrel"/>
    <property type="match status" value="1"/>
</dbReference>
<proteinExistence type="predicted"/>
<dbReference type="OrthoDB" id="9794935at2"/>
<dbReference type="AlphaFoldDB" id="A0A1M5S7B0"/>
<reference evidence="1 2" key="1">
    <citation type="submission" date="2016-11" db="EMBL/GenBank/DDBJ databases">
        <authorList>
            <person name="Jaros S."/>
            <person name="Januszkiewicz K."/>
            <person name="Wedrychowicz H."/>
        </authorList>
    </citation>
    <scope>NUCLEOTIDE SEQUENCE [LARGE SCALE GENOMIC DNA]</scope>
    <source>
        <strain evidence="1 2">DSM 3089</strain>
    </source>
</reference>
<accession>A0A1M5S7B0</accession>
<dbReference type="EMBL" id="FQXP01000003">
    <property type="protein sequence ID" value="SHH34178.1"/>
    <property type="molecule type" value="Genomic_DNA"/>
</dbReference>
<gene>
    <name evidence="1" type="ORF">SAMN02745196_00058</name>
</gene>
<organism evidence="1 2">
    <name type="scientific">Clostridium collagenovorans DSM 3089</name>
    <dbReference type="NCBI Taxonomy" id="1121306"/>
    <lineage>
        <taxon>Bacteria</taxon>
        <taxon>Bacillati</taxon>
        <taxon>Bacillota</taxon>
        <taxon>Clostridia</taxon>
        <taxon>Eubacteriales</taxon>
        <taxon>Clostridiaceae</taxon>
        <taxon>Clostridium</taxon>
    </lineage>
</organism>
<evidence type="ECO:0000313" key="1">
    <source>
        <dbReference type="EMBL" id="SHH34178.1"/>
    </source>
</evidence>
<evidence type="ECO:0000313" key="2">
    <source>
        <dbReference type="Proteomes" id="UP000184526"/>
    </source>
</evidence>
<dbReference type="STRING" id="1121306.SAMN02745196_00058"/>
<name>A0A1M5S7B0_9CLOT</name>
<dbReference type="Pfam" id="PF12900">
    <property type="entry name" value="Pyridox_ox_2"/>
    <property type="match status" value="1"/>
</dbReference>
<dbReference type="InterPro" id="IPR012349">
    <property type="entry name" value="Split_barrel_FMN-bd"/>
</dbReference>